<keyword evidence="2" id="KW-1185">Reference proteome</keyword>
<protein>
    <submittedName>
        <fullName evidence="1">Uncharacterized protein</fullName>
    </submittedName>
</protein>
<dbReference type="STRING" id="985895.E5AEF3"/>
<dbReference type="Pfam" id="PF12311">
    <property type="entry name" value="DUF3632"/>
    <property type="match status" value="1"/>
</dbReference>
<dbReference type="PANTHER" id="PTHR38797:SF4">
    <property type="entry name" value="NUCLEAR PORE COMPLEX PROTEIN NUP85"/>
    <property type="match status" value="1"/>
</dbReference>
<sequence length="407" mass="45037">MINCSRQQHLSVALQASKVSNYGTTPSSSCRKVLISHRTSSHSSPPYDIPLPPGMTSILDAPGVSPPNPFSQLMQHVCAPTHSSGLFEETATSIVTAVITSTAPGNTLWQVWDAFFTAVVAPVSDHTRLLALLEALRAQPSTSIRPGSSAARSLRSHIGTDGKLHWVMLPGFGTQWFDTNSILGEWRDWDGVRVSKTGDHCTVTSTLSSSGTDMYLRLTDFSAAALKKAGNKAEIHPINVFYACKNVLECNNSQVSDRRPHRISAEQKRRLDIRVAATWLRDGSRHLAEIEPAELREHWAAALDEKTELWPREDGLTQERWKLWVDRLKALSAGEGVLDKETKKIAAQAVDVVCNLHKITRGAVAQTATLAPWNYYVPYYKYPQLKQPFGVQSKMIYSCFPEFPATT</sequence>
<dbReference type="InterPro" id="IPR053204">
    <property type="entry name" value="Oxopyrrolidines_Biosynth-assoc"/>
</dbReference>
<dbReference type="InterPro" id="IPR022085">
    <property type="entry name" value="OpdG"/>
</dbReference>
<dbReference type="EMBL" id="FP929139">
    <property type="protein sequence ID" value="CBY01592.1"/>
    <property type="molecule type" value="Genomic_DNA"/>
</dbReference>
<dbReference type="InParanoid" id="E5AEF3"/>
<evidence type="ECO:0000313" key="2">
    <source>
        <dbReference type="Proteomes" id="UP000002668"/>
    </source>
</evidence>
<name>E5AEF3_LEPMJ</name>
<organism evidence="1 2">
    <name type="scientific">Leptosphaeria maculans (strain JN3 / isolate v23.1.3 / race Av1-4-5-6-7-8)</name>
    <name type="common">Blackleg fungus</name>
    <name type="synonym">Phoma lingam</name>
    <dbReference type="NCBI Taxonomy" id="985895"/>
    <lineage>
        <taxon>Eukaryota</taxon>
        <taxon>Fungi</taxon>
        <taxon>Dikarya</taxon>
        <taxon>Ascomycota</taxon>
        <taxon>Pezizomycotina</taxon>
        <taxon>Dothideomycetes</taxon>
        <taxon>Pleosporomycetidae</taxon>
        <taxon>Pleosporales</taxon>
        <taxon>Pleosporineae</taxon>
        <taxon>Leptosphaeriaceae</taxon>
        <taxon>Plenodomus</taxon>
        <taxon>Plenodomus lingam/Leptosphaeria maculans species complex</taxon>
    </lineage>
</organism>
<dbReference type="HOGENOM" id="CLU_056405_0_0_1"/>
<dbReference type="OMA" id="WRDWDGV"/>
<dbReference type="eggNOG" id="ENOG502QSQD">
    <property type="taxonomic scope" value="Eukaryota"/>
</dbReference>
<dbReference type="VEuPathDB" id="FungiDB:LEMA_P003790.1"/>
<dbReference type="GeneID" id="13290576"/>
<reference evidence="2" key="1">
    <citation type="journal article" date="2011" name="Nat. Commun.">
        <title>Effector diversification within compartments of the Leptosphaeria maculans genome affected by Repeat-Induced Point mutations.</title>
        <authorList>
            <person name="Rouxel T."/>
            <person name="Grandaubert J."/>
            <person name="Hane J.K."/>
            <person name="Hoede C."/>
            <person name="van de Wouw A.P."/>
            <person name="Couloux A."/>
            <person name="Dominguez V."/>
            <person name="Anthouard V."/>
            <person name="Bally P."/>
            <person name="Bourras S."/>
            <person name="Cozijnsen A.J."/>
            <person name="Ciuffetti L.M."/>
            <person name="Degrave A."/>
            <person name="Dilmaghani A."/>
            <person name="Duret L."/>
            <person name="Fudal I."/>
            <person name="Goodwin S.B."/>
            <person name="Gout L."/>
            <person name="Glaser N."/>
            <person name="Linglin J."/>
            <person name="Kema G.H.J."/>
            <person name="Lapalu N."/>
            <person name="Lawrence C.B."/>
            <person name="May K."/>
            <person name="Meyer M."/>
            <person name="Ollivier B."/>
            <person name="Poulain J."/>
            <person name="Schoch C.L."/>
            <person name="Simon A."/>
            <person name="Spatafora J.W."/>
            <person name="Stachowiak A."/>
            <person name="Turgeon B.G."/>
            <person name="Tyler B.M."/>
            <person name="Vincent D."/>
            <person name="Weissenbach J."/>
            <person name="Amselem J."/>
            <person name="Quesneville H."/>
            <person name="Oliver R.P."/>
            <person name="Wincker P."/>
            <person name="Balesdent M.-H."/>
            <person name="Howlett B.J."/>
        </authorList>
    </citation>
    <scope>NUCLEOTIDE SEQUENCE [LARGE SCALE GENOMIC DNA]</scope>
    <source>
        <strain evidence="2">JN3 / isolate v23.1.3 / race Av1-4-5-6-7-8</strain>
    </source>
</reference>
<dbReference type="Proteomes" id="UP000002668">
    <property type="component" value="Genome"/>
</dbReference>
<evidence type="ECO:0000313" key="1">
    <source>
        <dbReference type="EMBL" id="CBY01592.1"/>
    </source>
</evidence>
<dbReference type="AlphaFoldDB" id="E5AEF3"/>
<accession>E5AEF3</accession>
<proteinExistence type="predicted"/>
<dbReference type="OrthoDB" id="4587349at2759"/>
<gene>
    <name evidence="1" type="ORF">LEMA_P003790.1</name>
</gene>
<dbReference type="PANTHER" id="PTHR38797">
    <property type="entry name" value="NUCLEAR PORE COMPLEX PROTEIN NUP85-RELATED"/>
    <property type="match status" value="1"/>
</dbReference>